<dbReference type="KEGG" id="nde:NIDE3572"/>
<dbReference type="EMBL" id="FP929003">
    <property type="protein sequence ID" value="CBK43256.1"/>
    <property type="molecule type" value="Genomic_DNA"/>
</dbReference>
<dbReference type="STRING" id="330214.NIDE3572"/>
<dbReference type="Proteomes" id="UP000001660">
    <property type="component" value="Chromosome"/>
</dbReference>
<keyword evidence="2" id="KW-1185">Reference proteome</keyword>
<evidence type="ECO:0000313" key="2">
    <source>
        <dbReference type="Proteomes" id="UP000001660"/>
    </source>
</evidence>
<dbReference type="AlphaFoldDB" id="D8PJ19"/>
<gene>
    <name evidence="1" type="ORF">NIDE3572</name>
</gene>
<organism evidence="1 2">
    <name type="scientific">Nitrospira defluvii</name>
    <dbReference type="NCBI Taxonomy" id="330214"/>
    <lineage>
        <taxon>Bacteria</taxon>
        <taxon>Pseudomonadati</taxon>
        <taxon>Nitrospirota</taxon>
        <taxon>Nitrospiria</taxon>
        <taxon>Nitrospirales</taxon>
        <taxon>Nitrospiraceae</taxon>
        <taxon>Nitrospira</taxon>
    </lineage>
</organism>
<protein>
    <submittedName>
        <fullName evidence="1">Uncharacterized protein</fullName>
    </submittedName>
</protein>
<accession>D8PJ19</accession>
<dbReference type="eggNOG" id="ENOG502ZATZ">
    <property type="taxonomic scope" value="Bacteria"/>
</dbReference>
<proteinExistence type="predicted"/>
<dbReference type="OrthoDB" id="9763288at2"/>
<evidence type="ECO:0000313" key="1">
    <source>
        <dbReference type="EMBL" id="CBK43256.1"/>
    </source>
</evidence>
<reference evidence="1 2" key="1">
    <citation type="journal article" date="2010" name="Proc. Natl. Acad. Sci. U.S.A.">
        <title>A Nitrospira metagenome illuminates the physiology and evolution of globally important nitrite-oxidizing bacteria.</title>
        <authorList>
            <person name="Lucker S."/>
            <person name="Wagner M."/>
            <person name="Maixner F."/>
            <person name="Pelletier E."/>
            <person name="Koch H."/>
            <person name="Vacherie B."/>
            <person name="Rattei T."/>
            <person name="Sinninghe Damste J."/>
            <person name="Spieck E."/>
            <person name="Le Paslier D."/>
            <person name="Daims H."/>
        </authorList>
    </citation>
    <scope>NUCLEOTIDE SEQUENCE [LARGE SCALE GENOMIC DNA]</scope>
</reference>
<dbReference type="HOGENOM" id="CLU_046117_0_0_0"/>
<sequence>MVRFAHLESKRECEACDCAASLEDIALALAQHSREPLNSDEARRRCLAIRDALVRAGIYGQAEAGDGAATTGSSIQSPRFRLSPTPFPLSSSDVTFFQQLGQDLLSFYRALNRLYQDSTRGTQPAWVAAYLDQGKPESLITFSRMNRFRTLIPGIIRPDVIPTADGMVITELDSVPGGIGLTGCLTRAYDDQSAMEHRPPGLAPERSPLIAGRDGMLQGFAAMLRAQQGEQEGCLAIVVSDEAKEYRAEMEWMAQRLRDIGHQAYCVEPRAVHFSEEGLFLQEDTGPRPIGLLYRFFELFDLKNIPKAELVMYAAKKGHVTVTPPYKPALEEKLAFALFHHPELTPFWDQALRPETAVNLRRLLPRTWILDPQPVPPSAVIPHLTISGRAVSDFRRLAQTTQKERQLVLKPSGFSELAWGSRGVSIGHDLPQVEWAAALEQALQAFPATPYVLQEFHKGRLFELSYLDERNDTVVPMSGRVRLSPYYFVVGDKAELGGILATLCPANKKIIHGMVDAIMAPCAIAQDLAS</sequence>
<name>D8PJ19_9BACT</name>